<dbReference type="PROSITE" id="PS50949">
    <property type="entry name" value="HTH_GNTR"/>
    <property type="match status" value="1"/>
</dbReference>
<accession>A0A370H0R6</accession>
<organism evidence="7 8">
    <name type="scientific">Nocardia mexicana</name>
    <dbReference type="NCBI Taxonomy" id="279262"/>
    <lineage>
        <taxon>Bacteria</taxon>
        <taxon>Bacillati</taxon>
        <taxon>Actinomycetota</taxon>
        <taxon>Actinomycetes</taxon>
        <taxon>Mycobacteriales</taxon>
        <taxon>Nocardiaceae</taxon>
        <taxon>Nocardia</taxon>
    </lineage>
</organism>
<sequence>MSASGTNSGPEIHLTLTADGGAPLRAQVEAALRDAVRDGRLRPGQRLPASRVLAADLGVSRRLVVEAYTQLVAEGYLTARQGSATRVSDVAATTAAPITPGPAVPVPRRWDMRPGQPAISHFPRRAWRRAWLTALAEAGNADFGYPHAAGHPRLRAVLAAYLGRVRGVAATPESTLVCAGVMHALDLLCRVLGRRGARVIALEDPGLHQRAPLIAHAGLRPLPIPVDGDGLVVDALPEHGVDAVIVNPAHQFPTGVVLAPHRREALVAWASRTGALVIEDDYDGEFRFDRRAVGSLQGRASASVVYLGSVSKTLAPALRLGWIVCEPRLADELRHSRFLIDRGNPTLEQLALAELIDSGAYDRHIRHSRARYRENRQALDAAITRYRLPLHLSGIPAGVQTLATLTDDHDADLVRERAARVGVHLESLTTFQAAPAHPARDLVLGYGNITPGGIDQAMAALAELLRPRTFDSH</sequence>
<keyword evidence="3" id="KW-0805">Transcription regulation</keyword>
<evidence type="ECO:0000256" key="1">
    <source>
        <dbReference type="ARBA" id="ARBA00005384"/>
    </source>
</evidence>
<dbReference type="PRINTS" id="PR00035">
    <property type="entry name" value="HTHGNTR"/>
</dbReference>
<dbReference type="Proteomes" id="UP000255355">
    <property type="component" value="Unassembled WGS sequence"/>
</dbReference>
<proteinExistence type="inferred from homology"/>
<dbReference type="SUPFAM" id="SSF46785">
    <property type="entry name" value="Winged helix' DNA-binding domain"/>
    <property type="match status" value="1"/>
</dbReference>
<name>A0A370H0R6_9NOCA</name>
<keyword evidence="4" id="KW-0238">DNA-binding</keyword>
<dbReference type="InterPro" id="IPR015424">
    <property type="entry name" value="PyrdxlP-dep_Trfase"/>
</dbReference>
<keyword evidence="8" id="KW-1185">Reference proteome</keyword>
<dbReference type="CDD" id="cd07377">
    <property type="entry name" value="WHTH_GntR"/>
    <property type="match status" value="1"/>
</dbReference>
<keyword evidence="2" id="KW-0663">Pyridoxal phosphate</keyword>
<evidence type="ECO:0000256" key="3">
    <source>
        <dbReference type="ARBA" id="ARBA00023015"/>
    </source>
</evidence>
<dbReference type="AlphaFoldDB" id="A0A370H0R6"/>
<dbReference type="InterPro" id="IPR051446">
    <property type="entry name" value="HTH_trans_reg/aminotransferase"/>
</dbReference>
<keyword evidence="7" id="KW-0808">Transferase</keyword>
<dbReference type="PANTHER" id="PTHR46577">
    <property type="entry name" value="HTH-TYPE TRANSCRIPTIONAL REGULATORY PROTEIN GABR"/>
    <property type="match status" value="1"/>
</dbReference>
<dbReference type="InterPro" id="IPR015421">
    <property type="entry name" value="PyrdxlP-dep_Trfase_major"/>
</dbReference>
<dbReference type="InterPro" id="IPR000524">
    <property type="entry name" value="Tscrpt_reg_HTH_GntR"/>
</dbReference>
<dbReference type="GO" id="GO:0008483">
    <property type="term" value="F:transaminase activity"/>
    <property type="evidence" value="ECO:0007669"/>
    <property type="project" value="UniProtKB-KW"/>
</dbReference>
<dbReference type="GO" id="GO:0003700">
    <property type="term" value="F:DNA-binding transcription factor activity"/>
    <property type="evidence" value="ECO:0007669"/>
    <property type="project" value="InterPro"/>
</dbReference>
<dbReference type="GO" id="GO:0030170">
    <property type="term" value="F:pyridoxal phosphate binding"/>
    <property type="evidence" value="ECO:0007669"/>
    <property type="project" value="InterPro"/>
</dbReference>
<evidence type="ECO:0000313" key="7">
    <source>
        <dbReference type="EMBL" id="RDI49093.1"/>
    </source>
</evidence>
<keyword evidence="7" id="KW-0032">Aminotransferase</keyword>
<keyword evidence="5" id="KW-0804">Transcription</keyword>
<dbReference type="PANTHER" id="PTHR46577:SF1">
    <property type="entry name" value="HTH-TYPE TRANSCRIPTIONAL REGULATORY PROTEIN GABR"/>
    <property type="match status" value="1"/>
</dbReference>
<dbReference type="SUPFAM" id="SSF53383">
    <property type="entry name" value="PLP-dependent transferases"/>
    <property type="match status" value="1"/>
</dbReference>
<dbReference type="InterPro" id="IPR004839">
    <property type="entry name" value="Aminotransferase_I/II_large"/>
</dbReference>
<dbReference type="Gene3D" id="1.10.10.10">
    <property type="entry name" value="Winged helix-like DNA-binding domain superfamily/Winged helix DNA-binding domain"/>
    <property type="match status" value="1"/>
</dbReference>
<dbReference type="SMART" id="SM00345">
    <property type="entry name" value="HTH_GNTR"/>
    <property type="match status" value="1"/>
</dbReference>
<evidence type="ECO:0000256" key="5">
    <source>
        <dbReference type="ARBA" id="ARBA00023163"/>
    </source>
</evidence>
<evidence type="ECO:0000313" key="8">
    <source>
        <dbReference type="Proteomes" id="UP000255355"/>
    </source>
</evidence>
<comment type="caution">
    <text evidence="7">The sequence shown here is derived from an EMBL/GenBank/DDBJ whole genome shotgun (WGS) entry which is preliminary data.</text>
</comment>
<protein>
    <submittedName>
        <fullName evidence="7">GntR family transcriptional regulator/MocR family aminotransferase</fullName>
    </submittedName>
</protein>
<dbReference type="InterPro" id="IPR036390">
    <property type="entry name" value="WH_DNA-bd_sf"/>
</dbReference>
<dbReference type="RefSeq" id="WP_068013749.1">
    <property type="nucleotide sequence ID" value="NZ_QQAZ01000007.1"/>
</dbReference>
<dbReference type="GO" id="GO:0003677">
    <property type="term" value="F:DNA binding"/>
    <property type="evidence" value="ECO:0007669"/>
    <property type="project" value="UniProtKB-KW"/>
</dbReference>
<evidence type="ECO:0000256" key="4">
    <source>
        <dbReference type="ARBA" id="ARBA00023125"/>
    </source>
</evidence>
<dbReference type="Pfam" id="PF00392">
    <property type="entry name" value="GntR"/>
    <property type="match status" value="1"/>
</dbReference>
<dbReference type="Gene3D" id="3.40.640.10">
    <property type="entry name" value="Type I PLP-dependent aspartate aminotransferase-like (Major domain)"/>
    <property type="match status" value="1"/>
</dbReference>
<gene>
    <name evidence="7" type="ORF">DFR68_107219</name>
</gene>
<reference evidence="7 8" key="1">
    <citation type="submission" date="2018-07" db="EMBL/GenBank/DDBJ databases">
        <title>Genomic Encyclopedia of Type Strains, Phase IV (KMG-IV): sequencing the most valuable type-strain genomes for metagenomic binning, comparative biology and taxonomic classification.</title>
        <authorList>
            <person name="Goeker M."/>
        </authorList>
    </citation>
    <scope>NUCLEOTIDE SEQUENCE [LARGE SCALE GENOMIC DNA]</scope>
    <source>
        <strain evidence="7 8">DSM 44952</strain>
    </source>
</reference>
<evidence type="ECO:0000259" key="6">
    <source>
        <dbReference type="PROSITE" id="PS50949"/>
    </source>
</evidence>
<dbReference type="EMBL" id="QQAZ01000007">
    <property type="protein sequence ID" value="RDI49093.1"/>
    <property type="molecule type" value="Genomic_DNA"/>
</dbReference>
<comment type="similarity">
    <text evidence="1">In the C-terminal section; belongs to the class-I pyridoxal-phosphate-dependent aminotransferase family.</text>
</comment>
<evidence type="ECO:0000256" key="2">
    <source>
        <dbReference type="ARBA" id="ARBA00022898"/>
    </source>
</evidence>
<dbReference type="Pfam" id="PF00155">
    <property type="entry name" value="Aminotran_1_2"/>
    <property type="match status" value="1"/>
</dbReference>
<feature type="domain" description="HTH gntR-type" evidence="6">
    <location>
        <begin position="22"/>
        <end position="90"/>
    </location>
</feature>
<dbReference type="STRING" id="1210089.GCA_001613165_00709"/>
<dbReference type="InterPro" id="IPR036388">
    <property type="entry name" value="WH-like_DNA-bd_sf"/>
</dbReference>
<dbReference type="CDD" id="cd00609">
    <property type="entry name" value="AAT_like"/>
    <property type="match status" value="1"/>
</dbReference>